<dbReference type="AlphaFoldDB" id="A0A8J2VYF4"/>
<dbReference type="Gene3D" id="3.90.1310.10">
    <property type="entry name" value="Penicillin-binding protein 2a (Domain 2)"/>
    <property type="match status" value="1"/>
</dbReference>
<evidence type="ECO:0000256" key="2">
    <source>
        <dbReference type="ARBA" id="ARBA00007171"/>
    </source>
</evidence>
<organism evidence="5 6">
    <name type="scientific">Pullulanibacillus camelliae</name>
    <dbReference type="NCBI Taxonomy" id="1707096"/>
    <lineage>
        <taxon>Bacteria</taxon>
        <taxon>Bacillati</taxon>
        <taxon>Bacillota</taxon>
        <taxon>Bacilli</taxon>
        <taxon>Bacillales</taxon>
        <taxon>Sporolactobacillaceae</taxon>
        <taxon>Pullulanibacillus</taxon>
    </lineage>
</organism>
<dbReference type="SMART" id="SM00740">
    <property type="entry name" value="PASTA"/>
    <property type="match status" value="2"/>
</dbReference>
<accession>A0A8J2VYF4</accession>
<evidence type="ECO:0000256" key="3">
    <source>
        <dbReference type="ARBA" id="ARBA00023136"/>
    </source>
</evidence>
<name>A0A8J2VYF4_9BACL</name>
<dbReference type="Proteomes" id="UP000628775">
    <property type="component" value="Unassembled WGS sequence"/>
</dbReference>
<gene>
    <name evidence="5" type="primary">pbpB</name>
    <name evidence="5" type="ORF">GCM10011391_20070</name>
</gene>
<dbReference type="SUPFAM" id="SSF56519">
    <property type="entry name" value="Penicillin binding protein dimerisation domain"/>
    <property type="match status" value="1"/>
</dbReference>
<reference evidence="5" key="2">
    <citation type="submission" date="2020-09" db="EMBL/GenBank/DDBJ databases">
        <authorList>
            <person name="Sun Q."/>
            <person name="Zhou Y."/>
        </authorList>
    </citation>
    <scope>NUCLEOTIDE SEQUENCE</scope>
    <source>
        <strain evidence="5">CGMCC 1.15371</strain>
    </source>
</reference>
<dbReference type="GO" id="GO:0008658">
    <property type="term" value="F:penicillin binding"/>
    <property type="evidence" value="ECO:0007669"/>
    <property type="project" value="InterPro"/>
</dbReference>
<dbReference type="InterPro" id="IPR050515">
    <property type="entry name" value="Beta-lactam/transpept"/>
</dbReference>
<keyword evidence="3" id="KW-0472">Membrane</keyword>
<comment type="caution">
    <text evidence="5">The sequence shown here is derived from an EMBL/GenBank/DDBJ whole genome shotgun (WGS) entry which is preliminary data.</text>
</comment>
<dbReference type="SUPFAM" id="SSF56601">
    <property type="entry name" value="beta-lactamase/transpeptidase-like"/>
    <property type="match status" value="1"/>
</dbReference>
<dbReference type="PANTHER" id="PTHR30627">
    <property type="entry name" value="PEPTIDOGLYCAN D,D-TRANSPEPTIDASE"/>
    <property type="match status" value="1"/>
</dbReference>
<dbReference type="CDD" id="cd06577">
    <property type="entry name" value="PASTA_pknB"/>
    <property type="match status" value="1"/>
</dbReference>
<dbReference type="RefSeq" id="WP_188693005.1">
    <property type="nucleotide sequence ID" value="NZ_BMIR01000008.1"/>
</dbReference>
<evidence type="ECO:0000256" key="1">
    <source>
        <dbReference type="ARBA" id="ARBA00004370"/>
    </source>
</evidence>
<dbReference type="PROSITE" id="PS51178">
    <property type="entry name" value="PASTA"/>
    <property type="match status" value="2"/>
</dbReference>
<comment type="subcellular location">
    <subcellularLocation>
        <location evidence="1">Membrane</location>
    </subcellularLocation>
</comment>
<dbReference type="InterPro" id="IPR001460">
    <property type="entry name" value="PCN-bd_Tpept"/>
</dbReference>
<feature type="domain" description="PASTA" evidence="4">
    <location>
        <begin position="651"/>
        <end position="710"/>
    </location>
</feature>
<sequence>MFPRKNKSINRWAAIVALFFLLLFFVITGRFVYLAQAKEVDGQNLIHVAKNQWTEVKAVDSQRGEILDHNGDVLAQDIPAYTVTAVLSHKADSYVKDKAKTAEELAPIINMSASKIESLLNRDAYWVELGPGGRKISYAKKQQIEKLKLPGIIFQTESKRNYPNGQFAPYVVGFTTLDDKLGKQKGVLGIEQSLNDELTEQDGSLSFYRDHQGVKLPDSDKLIKKPKNGDNVYLTLDNKIQTVLEGAMNDVNKKYKPHSMLAVVADPKTGAILAMSNRPSFDPNKRNITNYTNDVISDPYEPGSVMKTFTLAAAINEGVWNSKATYQSGQYKIKGSEPVHDWDQDWGRISFEQGFVRSSNVAFSIVEDKLLGPKRFYNYLQRFGFTKKTGIDLPNESNSRVNFKWHPDQVQASFGQGSAFTAIQIVQAATAIANDGKMMQPYIVQKVVNPDTGKVVQEHQPKQVGTPITKETSEKVRSLMRKVVTDKENGTGKGYAIKNYDVIGKTGTAQISGGPNGYLTGKDNYIFSFLGMAPEKDPKLIVYVAVDRPHLAATETGSEPGEQIFKPVMENALQYMKVQPTGKKIDENAVAAQAVTVDNWVGKSINQAKTALEKQGLDVVTTASQGTVQKQSIASGTKVFKGSKIILVGEGTPVMPDLTGWSLTDVLRFIKVLGIEPKLTGDGYVVSQEPKKGTAIKDKKSINIQLQLIDK</sequence>
<dbReference type="Pfam" id="PF00905">
    <property type="entry name" value="Transpeptidase"/>
    <property type="match status" value="1"/>
</dbReference>
<proteinExistence type="inferred from homology"/>
<dbReference type="Pfam" id="PF03717">
    <property type="entry name" value="PBP_dimer"/>
    <property type="match status" value="1"/>
</dbReference>
<dbReference type="Gene3D" id="3.30.10.20">
    <property type="match status" value="1"/>
</dbReference>
<dbReference type="Gene3D" id="3.40.710.10">
    <property type="entry name" value="DD-peptidase/beta-lactamase superfamily"/>
    <property type="match status" value="1"/>
</dbReference>
<evidence type="ECO:0000313" key="5">
    <source>
        <dbReference type="EMBL" id="GGE41310.1"/>
    </source>
</evidence>
<dbReference type="InterPro" id="IPR005311">
    <property type="entry name" value="PBP_dimer"/>
</dbReference>
<dbReference type="CDD" id="cd06575">
    <property type="entry name" value="PASTA_Pbp2x-like_2"/>
    <property type="match status" value="1"/>
</dbReference>
<dbReference type="Pfam" id="PF03793">
    <property type="entry name" value="PASTA"/>
    <property type="match status" value="2"/>
</dbReference>
<dbReference type="GO" id="GO:0005886">
    <property type="term" value="C:plasma membrane"/>
    <property type="evidence" value="ECO:0007669"/>
    <property type="project" value="TreeGrafter"/>
</dbReference>
<feature type="domain" description="PASTA" evidence="4">
    <location>
        <begin position="591"/>
        <end position="650"/>
    </location>
</feature>
<protein>
    <submittedName>
        <fullName evidence="5">Penicillin-binding protein 2B</fullName>
    </submittedName>
</protein>
<dbReference type="Gene3D" id="3.30.70.2110">
    <property type="match status" value="1"/>
</dbReference>
<dbReference type="InterPro" id="IPR005543">
    <property type="entry name" value="PASTA_dom"/>
</dbReference>
<dbReference type="SUPFAM" id="SSF54184">
    <property type="entry name" value="Penicillin-binding protein 2x (pbp-2x), c-terminal domain"/>
    <property type="match status" value="2"/>
</dbReference>
<dbReference type="InterPro" id="IPR036138">
    <property type="entry name" value="PBP_dimer_sf"/>
</dbReference>
<dbReference type="PANTHER" id="PTHR30627:SF26">
    <property type="entry name" value="PENICILLIN-BINDING PROTEIN 2B"/>
    <property type="match status" value="1"/>
</dbReference>
<evidence type="ECO:0000259" key="4">
    <source>
        <dbReference type="PROSITE" id="PS51178"/>
    </source>
</evidence>
<dbReference type="Gene3D" id="2.20.70.70">
    <property type="match status" value="1"/>
</dbReference>
<dbReference type="InterPro" id="IPR012338">
    <property type="entry name" value="Beta-lactam/transpept-like"/>
</dbReference>
<evidence type="ECO:0000313" key="6">
    <source>
        <dbReference type="Proteomes" id="UP000628775"/>
    </source>
</evidence>
<dbReference type="GO" id="GO:0071555">
    <property type="term" value="P:cell wall organization"/>
    <property type="evidence" value="ECO:0007669"/>
    <property type="project" value="TreeGrafter"/>
</dbReference>
<comment type="similarity">
    <text evidence="2">Belongs to the transpeptidase family.</text>
</comment>
<keyword evidence="6" id="KW-1185">Reference proteome</keyword>
<dbReference type="EMBL" id="BMIR01000008">
    <property type="protein sequence ID" value="GGE41310.1"/>
    <property type="molecule type" value="Genomic_DNA"/>
</dbReference>
<reference evidence="5" key="1">
    <citation type="journal article" date="2014" name="Int. J. Syst. Evol. Microbiol.">
        <title>Complete genome sequence of Corynebacterium casei LMG S-19264T (=DSM 44701T), isolated from a smear-ripened cheese.</title>
        <authorList>
            <consortium name="US DOE Joint Genome Institute (JGI-PGF)"/>
            <person name="Walter F."/>
            <person name="Albersmeier A."/>
            <person name="Kalinowski J."/>
            <person name="Ruckert C."/>
        </authorList>
    </citation>
    <scope>NUCLEOTIDE SEQUENCE</scope>
    <source>
        <strain evidence="5">CGMCC 1.15371</strain>
    </source>
</reference>